<dbReference type="InterPro" id="IPR023210">
    <property type="entry name" value="NADP_OxRdtase_dom"/>
</dbReference>
<dbReference type="SUPFAM" id="SSF51430">
    <property type="entry name" value="NAD(P)-linked oxidoreductase"/>
    <property type="match status" value="1"/>
</dbReference>
<dbReference type="InterPro" id="IPR018170">
    <property type="entry name" value="Aldo/ket_reductase_CS"/>
</dbReference>
<keyword evidence="9" id="KW-1185">Reference proteome</keyword>
<dbReference type="InterPro" id="IPR036812">
    <property type="entry name" value="NAD(P)_OxRdtase_dom_sf"/>
</dbReference>
<feature type="active site" description="Proton donor" evidence="3">
    <location>
        <position position="72"/>
    </location>
</feature>
<organism evidence="8 9">
    <name type="scientific">Dermatophagoides farinae</name>
    <name type="common">American house dust mite</name>
    <dbReference type="NCBI Taxonomy" id="6954"/>
    <lineage>
        <taxon>Eukaryota</taxon>
        <taxon>Metazoa</taxon>
        <taxon>Ecdysozoa</taxon>
        <taxon>Arthropoda</taxon>
        <taxon>Chelicerata</taxon>
        <taxon>Arachnida</taxon>
        <taxon>Acari</taxon>
        <taxon>Acariformes</taxon>
        <taxon>Sarcoptiformes</taxon>
        <taxon>Astigmata</taxon>
        <taxon>Psoroptidia</taxon>
        <taxon>Analgoidea</taxon>
        <taxon>Pyroglyphidae</taxon>
        <taxon>Dermatophagoidinae</taxon>
        <taxon>Dermatophagoides</taxon>
    </lineage>
</organism>
<feature type="compositionally biased region" description="Low complexity" evidence="6">
    <location>
        <begin position="1"/>
        <end position="11"/>
    </location>
</feature>
<gene>
    <name evidence="8" type="ORF">DERF_008593</name>
</gene>
<keyword evidence="2" id="KW-0560">Oxidoreductase</keyword>
<sequence length="325" mass="37537">MDNNNNGDNNNESFKTNQQQQQQQQQKITLSNGVTMPMIGLGTSHSGGYSHSCVVYALKQCGYRLIDTAKRYGTEEFISYAIKECNIDRNELFLTTKLWPIDCGFESTKQAFRGSLRRLGIDYLDLFLIHYPEVSSNCCNDKWQTLGDTWRAFECLYDEGLIRAIGVSNYQIDDIEKQNEYGSMKPLVNQIEFHPYHYPKDVVEYCCDNQIQIQGYCPLGMGNLINEEQVQNIAKSIGKTAAQVLIRWSLQHNVPTIPKSTKSERVKENISVFDFQLNDEQMKILDSFDKEIKYQDISTIREKIDQNLPDGYKLDKNLRERLLES</sequence>
<feature type="region of interest" description="Disordered" evidence="6">
    <location>
        <begin position="1"/>
        <end position="28"/>
    </location>
</feature>
<feature type="site" description="Lowers pKa of active site Tyr" evidence="5">
    <location>
        <position position="97"/>
    </location>
</feature>
<dbReference type="PROSITE" id="PS00798">
    <property type="entry name" value="ALDOKETO_REDUCTASE_1"/>
    <property type="match status" value="1"/>
</dbReference>
<dbReference type="Proteomes" id="UP000790347">
    <property type="component" value="Unassembled WGS sequence"/>
</dbReference>
<dbReference type="PROSITE" id="PS00062">
    <property type="entry name" value="ALDOKETO_REDUCTASE_2"/>
    <property type="match status" value="1"/>
</dbReference>
<dbReference type="PANTHER" id="PTHR43827:SF10">
    <property type="entry name" value="ZGC:110366"/>
    <property type="match status" value="1"/>
</dbReference>
<reference evidence="8" key="1">
    <citation type="submission" date="2013-05" db="EMBL/GenBank/DDBJ databases">
        <authorList>
            <person name="Yim A.K.Y."/>
            <person name="Chan T.F."/>
            <person name="Ji K.M."/>
            <person name="Liu X.Y."/>
            <person name="Zhou J.W."/>
            <person name="Li R.Q."/>
            <person name="Yang K.Y."/>
            <person name="Li J."/>
            <person name="Li M."/>
            <person name="Law P.T.W."/>
            <person name="Wu Y.L."/>
            <person name="Cai Z.L."/>
            <person name="Qin H."/>
            <person name="Bao Y."/>
            <person name="Leung R.K.K."/>
            <person name="Ng P.K.S."/>
            <person name="Zou J."/>
            <person name="Zhong X.J."/>
            <person name="Ran P.X."/>
            <person name="Zhong N.S."/>
            <person name="Liu Z.G."/>
            <person name="Tsui S.K.W."/>
        </authorList>
    </citation>
    <scope>NUCLEOTIDE SEQUENCE</scope>
    <source>
        <strain evidence="8">Derf</strain>
        <tissue evidence="8">Whole organism</tissue>
    </source>
</reference>
<comment type="caution">
    <text evidence="8">The sequence shown here is derived from an EMBL/GenBank/DDBJ whole genome shotgun (WGS) entry which is preliminary data.</text>
</comment>
<evidence type="ECO:0000313" key="8">
    <source>
        <dbReference type="EMBL" id="KAH9517987.1"/>
    </source>
</evidence>
<dbReference type="PANTHER" id="PTHR43827">
    <property type="entry name" value="2,5-DIKETO-D-GLUCONIC ACID REDUCTASE"/>
    <property type="match status" value="1"/>
</dbReference>
<dbReference type="AlphaFoldDB" id="A0A922I2N3"/>
<comment type="similarity">
    <text evidence="1">Belongs to the aldo/keto reductase family.</text>
</comment>
<dbReference type="Gene3D" id="3.20.20.100">
    <property type="entry name" value="NADP-dependent oxidoreductase domain"/>
    <property type="match status" value="1"/>
</dbReference>
<evidence type="ECO:0000256" key="3">
    <source>
        <dbReference type="PIRSR" id="PIRSR000097-1"/>
    </source>
</evidence>
<evidence type="ECO:0000256" key="1">
    <source>
        <dbReference type="ARBA" id="ARBA00007905"/>
    </source>
</evidence>
<evidence type="ECO:0000256" key="4">
    <source>
        <dbReference type="PIRSR" id="PIRSR000097-2"/>
    </source>
</evidence>
<evidence type="ECO:0000256" key="2">
    <source>
        <dbReference type="ARBA" id="ARBA00023002"/>
    </source>
</evidence>
<dbReference type="InterPro" id="IPR020471">
    <property type="entry name" value="AKR"/>
</dbReference>
<dbReference type="PRINTS" id="PR00069">
    <property type="entry name" value="ALDKETRDTASE"/>
</dbReference>
<feature type="domain" description="NADP-dependent oxidoreductase" evidence="7">
    <location>
        <begin position="39"/>
        <end position="289"/>
    </location>
</feature>
<protein>
    <recommendedName>
        <fullName evidence="7">NADP-dependent oxidoreductase domain-containing protein</fullName>
    </recommendedName>
</protein>
<dbReference type="Pfam" id="PF00248">
    <property type="entry name" value="Aldo_ket_red"/>
    <property type="match status" value="1"/>
</dbReference>
<dbReference type="PIRSF" id="PIRSF000097">
    <property type="entry name" value="AKR"/>
    <property type="match status" value="1"/>
</dbReference>
<evidence type="ECO:0000256" key="5">
    <source>
        <dbReference type="PIRSR" id="PIRSR000097-3"/>
    </source>
</evidence>
<dbReference type="GO" id="GO:0016491">
    <property type="term" value="F:oxidoreductase activity"/>
    <property type="evidence" value="ECO:0007669"/>
    <property type="project" value="UniProtKB-KW"/>
</dbReference>
<reference evidence="8" key="2">
    <citation type="journal article" date="2022" name="Res Sq">
        <title>Comparative Genomics Reveals Insights into the Divergent Evolution of Astigmatic Mites and Household Pest Adaptations.</title>
        <authorList>
            <person name="Xiong Q."/>
            <person name="Wan A.T.-Y."/>
            <person name="Liu X.-Y."/>
            <person name="Fung C.S.-H."/>
            <person name="Xiao X."/>
            <person name="Malainual N."/>
            <person name="Hou J."/>
            <person name="Wang L."/>
            <person name="Wang M."/>
            <person name="Yang K."/>
            <person name="Cui Y."/>
            <person name="Leung E."/>
            <person name="Nong W."/>
            <person name="Shin S.-K."/>
            <person name="Au S."/>
            <person name="Jeong K.Y."/>
            <person name="Chew F.T."/>
            <person name="Hui J."/>
            <person name="Leung T.F."/>
            <person name="Tungtrongchitr A."/>
            <person name="Zhong N."/>
            <person name="Liu Z."/>
            <person name="Tsui S."/>
        </authorList>
    </citation>
    <scope>NUCLEOTIDE SEQUENCE</scope>
    <source>
        <strain evidence="8">Derf</strain>
        <tissue evidence="8">Whole organism</tissue>
    </source>
</reference>
<proteinExistence type="inferred from homology"/>
<dbReference type="FunFam" id="3.20.20.100:FF:000015">
    <property type="entry name" value="Oxidoreductase, aldo/keto reductase family"/>
    <property type="match status" value="1"/>
</dbReference>
<feature type="binding site" evidence="4">
    <location>
        <position position="130"/>
    </location>
    <ligand>
        <name>substrate</name>
    </ligand>
</feature>
<evidence type="ECO:0000256" key="6">
    <source>
        <dbReference type="SAM" id="MobiDB-lite"/>
    </source>
</evidence>
<evidence type="ECO:0000259" key="7">
    <source>
        <dbReference type="Pfam" id="PF00248"/>
    </source>
</evidence>
<dbReference type="EMBL" id="ASGP02000003">
    <property type="protein sequence ID" value="KAH9517987.1"/>
    <property type="molecule type" value="Genomic_DNA"/>
</dbReference>
<dbReference type="OrthoDB" id="416253at2759"/>
<evidence type="ECO:0000313" key="9">
    <source>
        <dbReference type="Proteomes" id="UP000790347"/>
    </source>
</evidence>
<name>A0A922I2N3_DERFA</name>
<accession>A0A922I2N3</accession>
<dbReference type="CDD" id="cd19135">
    <property type="entry name" value="AKR_CeZK1290-like"/>
    <property type="match status" value="1"/>
</dbReference>